<dbReference type="AlphaFoldDB" id="A0AAD6U7Z5"/>
<feature type="region of interest" description="Disordered" evidence="1">
    <location>
        <begin position="27"/>
        <end position="103"/>
    </location>
</feature>
<comment type="caution">
    <text evidence="3">The sequence shown here is derived from an EMBL/GenBank/DDBJ whole genome shotgun (WGS) entry which is preliminary data.</text>
</comment>
<evidence type="ECO:0000256" key="1">
    <source>
        <dbReference type="SAM" id="MobiDB-lite"/>
    </source>
</evidence>
<reference evidence="3" key="1">
    <citation type="submission" date="2023-03" db="EMBL/GenBank/DDBJ databases">
        <title>Massive genome expansion in bonnet fungi (Mycena s.s.) driven by repeated elements and novel gene families across ecological guilds.</title>
        <authorList>
            <consortium name="Lawrence Berkeley National Laboratory"/>
            <person name="Harder C.B."/>
            <person name="Miyauchi S."/>
            <person name="Viragh M."/>
            <person name="Kuo A."/>
            <person name="Thoen E."/>
            <person name="Andreopoulos B."/>
            <person name="Lu D."/>
            <person name="Skrede I."/>
            <person name="Drula E."/>
            <person name="Henrissat B."/>
            <person name="Morin E."/>
            <person name="Kohler A."/>
            <person name="Barry K."/>
            <person name="LaButti K."/>
            <person name="Morin E."/>
            <person name="Salamov A."/>
            <person name="Lipzen A."/>
            <person name="Mereny Z."/>
            <person name="Hegedus B."/>
            <person name="Baldrian P."/>
            <person name="Stursova M."/>
            <person name="Weitz H."/>
            <person name="Taylor A."/>
            <person name="Grigoriev I.V."/>
            <person name="Nagy L.G."/>
            <person name="Martin F."/>
            <person name="Kauserud H."/>
        </authorList>
    </citation>
    <scope>NUCLEOTIDE SEQUENCE</scope>
    <source>
        <strain evidence="3">CBHHK173m</strain>
    </source>
</reference>
<accession>A0AAD6U7Z5</accession>
<feature type="chain" id="PRO_5042175820" evidence="2">
    <location>
        <begin position="16"/>
        <end position="429"/>
    </location>
</feature>
<dbReference type="Proteomes" id="UP001222325">
    <property type="component" value="Unassembled WGS sequence"/>
</dbReference>
<keyword evidence="2" id="KW-0732">Signal</keyword>
<feature type="region of interest" description="Disordered" evidence="1">
    <location>
        <begin position="120"/>
        <end position="150"/>
    </location>
</feature>
<sequence>MSAGYLAHLLHVCWAFLLSLFSSRPRKRLSSPPELPTSSPLLTWSPRVTNAQRDAPYQGPESWQRDKQQFLRRPSLVRADSDQGTRTHESRKKKRTMAPPPPEIYIQDWSSLGLVMTDMFNSPSTPTSRSGAVGFDPQAPSSMTSAGLSTIPEDSSLSYLGDAASTDSLTAASHSSDDKTVVPDPTEAADWNSEADSSIYSNQDMQDYGVQDISEPPVVTFTGGYASNPLSALSGLLWDPPSVSDSHSIPIPGATPVSPAPVPQATPILSGRDSVLPYPDLFDFSMYTRRISRDSLCDALEMPSLAFTGNTFEKKGLEPGGRVSIYDVLQERDRYRSAAYSSSLPSFGTPLPRRPPFASTINLRAGKDAVDLSSAVANKPAAEDLPFWNGESAKDSIGAYFLAACDELSRCEWTEEEFLKMFASSSPCS</sequence>
<feature type="compositionally biased region" description="Polar residues" evidence="1">
    <location>
        <begin position="139"/>
        <end position="150"/>
    </location>
</feature>
<feature type="compositionally biased region" description="Basic and acidic residues" evidence="1">
    <location>
        <begin position="79"/>
        <end position="88"/>
    </location>
</feature>
<dbReference type="EMBL" id="JARJCN010000014">
    <property type="protein sequence ID" value="KAJ7094550.1"/>
    <property type="molecule type" value="Genomic_DNA"/>
</dbReference>
<evidence type="ECO:0000313" key="4">
    <source>
        <dbReference type="Proteomes" id="UP001222325"/>
    </source>
</evidence>
<feature type="compositionally biased region" description="Polar residues" evidence="1">
    <location>
        <begin position="120"/>
        <end position="130"/>
    </location>
</feature>
<protein>
    <submittedName>
        <fullName evidence="3">Uncharacterized protein</fullName>
    </submittedName>
</protein>
<evidence type="ECO:0000256" key="2">
    <source>
        <dbReference type="SAM" id="SignalP"/>
    </source>
</evidence>
<feature type="region of interest" description="Disordered" evidence="1">
    <location>
        <begin position="170"/>
        <end position="199"/>
    </location>
</feature>
<organism evidence="3 4">
    <name type="scientific">Mycena belliarum</name>
    <dbReference type="NCBI Taxonomy" id="1033014"/>
    <lineage>
        <taxon>Eukaryota</taxon>
        <taxon>Fungi</taxon>
        <taxon>Dikarya</taxon>
        <taxon>Basidiomycota</taxon>
        <taxon>Agaricomycotina</taxon>
        <taxon>Agaricomycetes</taxon>
        <taxon>Agaricomycetidae</taxon>
        <taxon>Agaricales</taxon>
        <taxon>Marasmiineae</taxon>
        <taxon>Mycenaceae</taxon>
        <taxon>Mycena</taxon>
    </lineage>
</organism>
<feature type="signal peptide" evidence="2">
    <location>
        <begin position="1"/>
        <end position="15"/>
    </location>
</feature>
<gene>
    <name evidence="3" type="ORF">B0H15DRAFT_1020358</name>
</gene>
<proteinExistence type="predicted"/>
<feature type="compositionally biased region" description="Low complexity" evidence="1">
    <location>
        <begin position="30"/>
        <end position="46"/>
    </location>
</feature>
<evidence type="ECO:0000313" key="3">
    <source>
        <dbReference type="EMBL" id="KAJ7094550.1"/>
    </source>
</evidence>
<keyword evidence="4" id="KW-1185">Reference proteome</keyword>
<name>A0AAD6U7Z5_9AGAR</name>